<gene>
    <name evidence="1" type="ORF">AWN90_02485</name>
</gene>
<protein>
    <submittedName>
        <fullName evidence="1">Uncharacterized protein</fullName>
    </submittedName>
</protein>
<keyword evidence="2" id="KW-1185">Reference proteome</keyword>
<evidence type="ECO:0000313" key="2">
    <source>
        <dbReference type="Proteomes" id="UP000076512"/>
    </source>
</evidence>
<proteinExistence type="predicted"/>
<dbReference type="EMBL" id="LWGR01000012">
    <property type="protein sequence ID" value="KZM71611.1"/>
    <property type="molecule type" value="Genomic_DNA"/>
</dbReference>
<evidence type="ECO:0000313" key="1">
    <source>
        <dbReference type="EMBL" id="KZM71611.1"/>
    </source>
</evidence>
<organism evidence="1 2">
    <name type="scientific">Nocardia terpenica</name>
    <dbReference type="NCBI Taxonomy" id="455432"/>
    <lineage>
        <taxon>Bacteria</taxon>
        <taxon>Bacillati</taxon>
        <taxon>Actinomycetota</taxon>
        <taxon>Actinomycetes</taxon>
        <taxon>Mycobacteriales</taxon>
        <taxon>Nocardiaceae</taxon>
        <taxon>Nocardia</taxon>
    </lineage>
</organism>
<reference evidence="1 2" key="1">
    <citation type="submission" date="2016-04" db="EMBL/GenBank/DDBJ databases">
        <authorList>
            <person name="Evans L.H."/>
            <person name="Alamgir A."/>
            <person name="Owens N."/>
            <person name="Weber N.D."/>
            <person name="Virtaneva K."/>
            <person name="Barbian K."/>
            <person name="Babar A."/>
            <person name="Rosenke K."/>
        </authorList>
    </citation>
    <scope>NUCLEOTIDE SEQUENCE [LARGE SCALE GENOMIC DNA]</scope>
    <source>
        <strain evidence="1 2">IFM 0406</strain>
    </source>
</reference>
<dbReference type="Proteomes" id="UP000076512">
    <property type="component" value="Unassembled WGS sequence"/>
</dbReference>
<accession>A0A164KPU0</accession>
<sequence length="248" mass="28365">MHGVQYWFGPIDQDPPPRHRATGVVWDLPTELVHMTIDCTRMAGIPDAKFLPVLPLAMFWHNAERFDHHEEVYHLLYESGPKAKLRTTGTVRNHAQRCEMHWQATVRTRKDSQAHGAWGLLEDLTSMKSRPPRATLEQTAFRDYLRANGAYLGVIRVPDGSIVRWLTDPPPWIDCTRAPHEVFAPEDRARLAKATAPDDGVVRAINHNNDYTPTRIVLTPYRGCRNNQLAIGRFYRADSTTDRGLRRA</sequence>
<comment type="caution">
    <text evidence="1">The sequence shown here is derived from an EMBL/GenBank/DDBJ whole genome shotgun (WGS) entry which is preliminary data.</text>
</comment>
<name>A0A164KPU0_9NOCA</name>
<dbReference type="AlphaFoldDB" id="A0A164KPU0"/>